<organism evidence="11 12">
    <name type="scientific">Micromonospora sediminimaris</name>
    <dbReference type="NCBI Taxonomy" id="547162"/>
    <lineage>
        <taxon>Bacteria</taxon>
        <taxon>Bacillati</taxon>
        <taxon>Actinomycetota</taxon>
        <taxon>Actinomycetes</taxon>
        <taxon>Micromonosporales</taxon>
        <taxon>Micromonosporaceae</taxon>
        <taxon>Micromonospora</taxon>
    </lineage>
</organism>
<evidence type="ECO:0000256" key="6">
    <source>
        <dbReference type="ARBA" id="ARBA00039101"/>
    </source>
</evidence>
<comment type="similarity">
    <text evidence="2">Belongs to the DAMOX/DASOX family.</text>
</comment>
<accession>A0A9W5XJB4</accession>
<dbReference type="EMBL" id="BOPD01000010">
    <property type="protein sequence ID" value="GIJ32702.1"/>
    <property type="molecule type" value="Genomic_DNA"/>
</dbReference>
<evidence type="ECO:0000313" key="11">
    <source>
        <dbReference type="EMBL" id="GIJ32702.1"/>
    </source>
</evidence>
<feature type="binding site" evidence="9">
    <location>
        <position position="165"/>
    </location>
    <ligand>
        <name>FAD</name>
        <dbReference type="ChEBI" id="CHEBI:57692"/>
    </ligand>
</feature>
<evidence type="ECO:0000256" key="3">
    <source>
        <dbReference type="ARBA" id="ARBA00022630"/>
    </source>
</evidence>
<dbReference type="SUPFAM" id="SSF51971">
    <property type="entry name" value="Nucleotide-binding domain"/>
    <property type="match status" value="1"/>
</dbReference>
<feature type="binding site" evidence="9">
    <location>
        <begin position="39"/>
        <end position="41"/>
    </location>
    <ligand>
        <name>FAD</name>
        <dbReference type="ChEBI" id="CHEBI:57692"/>
    </ligand>
</feature>
<feature type="binding site" evidence="9">
    <location>
        <begin position="34"/>
        <end position="35"/>
    </location>
    <ligand>
        <name>FAD</name>
        <dbReference type="ChEBI" id="CHEBI:57692"/>
    </ligand>
</feature>
<dbReference type="GO" id="GO:0019478">
    <property type="term" value="P:D-amino acid catabolic process"/>
    <property type="evidence" value="ECO:0007669"/>
    <property type="project" value="TreeGrafter"/>
</dbReference>
<evidence type="ECO:0000256" key="2">
    <source>
        <dbReference type="ARBA" id="ARBA00006730"/>
    </source>
</evidence>
<protein>
    <recommendedName>
        <fullName evidence="7">D-amino-acid oxidase</fullName>
        <ecNumber evidence="6">1.4.3.3</ecNumber>
    </recommendedName>
</protein>
<dbReference type="PANTHER" id="PTHR11530:SF11">
    <property type="entry name" value="D-ASPARTATE OXIDASE"/>
    <property type="match status" value="1"/>
</dbReference>
<keyword evidence="5" id="KW-0560">Oxidoreductase</keyword>
<dbReference type="InterPro" id="IPR023209">
    <property type="entry name" value="DAO"/>
</dbReference>
<sequence>MVGAGVVGLTSALRLARDGHDVDVVAARTGDDTTSATAAALWYPYRAYPAAEVTRWSASTYTTLRGLAADRRTGVRMRLGRELFRRPAAEPWWRDAVSDLARVAAERLPTGYADGFELTVPVADMAVHLPWLLGEATAAGVTVRAGRYEKLADAFVGVDAVVNCTGLGSRELVGDVHLSPVRGQVVVVAQFGLREWVLDQSDPEQLRYVVPRGDTVLLGGTADDGDEDLTVRADTASGIVDRCAELVPALRDARILGHRVGLRPGRPSVRLEVEVTGRGPVVHCYGHGGAGVTLSYGCAEDVARLVSGLR</sequence>
<evidence type="ECO:0000256" key="4">
    <source>
        <dbReference type="ARBA" id="ARBA00022827"/>
    </source>
</evidence>
<evidence type="ECO:0000256" key="7">
    <source>
        <dbReference type="ARBA" id="ARBA00039751"/>
    </source>
</evidence>
<evidence type="ECO:0000256" key="8">
    <source>
        <dbReference type="ARBA" id="ARBA00049547"/>
    </source>
</evidence>
<comment type="caution">
    <text evidence="11">The sequence shown here is derived from an EMBL/GenBank/DDBJ whole genome shotgun (WGS) entry which is preliminary data.</text>
</comment>
<gene>
    <name evidence="11" type="ORF">Vse01_18500</name>
</gene>
<dbReference type="PIRSF" id="PIRSF000189">
    <property type="entry name" value="D-aa_oxidase"/>
    <property type="match status" value="1"/>
</dbReference>
<dbReference type="Gene3D" id="3.30.9.10">
    <property type="entry name" value="D-Amino Acid Oxidase, subunit A, domain 2"/>
    <property type="match status" value="1"/>
</dbReference>
<dbReference type="AlphaFoldDB" id="A0A9W5XJB4"/>
<dbReference type="Pfam" id="PF01266">
    <property type="entry name" value="DAO"/>
    <property type="match status" value="1"/>
</dbReference>
<evidence type="ECO:0000256" key="1">
    <source>
        <dbReference type="ARBA" id="ARBA00001974"/>
    </source>
</evidence>
<dbReference type="EC" id="1.4.3.3" evidence="6"/>
<comment type="catalytic activity">
    <reaction evidence="8">
        <text>a D-alpha-amino acid + O2 + H2O = a 2-oxocarboxylate + H2O2 + NH4(+)</text>
        <dbReference type="Rhea" id="RHEA:21816"/>
        <dbReference type="ChEBI" id="CHEBI:15377"/>
        <dbReference type="ChEBI" id="CHEBI:15379"/>
        <dbReference type="ChEBI" id="CHEBI:16240"/>
        <dbReference type="ChEBI" id="CHEBI:28938"/>
        <dbReference type="ChEBI" id="CHEBI:35179"/>
        <dbReference type="ChEBI" id="CHEBI:59871"/>
        <dbReference type="EC" id="1.4.3.3"/>
    </reaction>
    <physiologicalReaction direction="left-to-right" evidence="8">
        <dbReference type="Rhea" id="RHEA:21817"/>
    </physiologicalReaction>
</comment>
<name>A0A9W5XJB4_9ACTN</name>
<feature type="binding site" evidence="9">
    <location>
        <position position="263"/>
    </location>
    <ligand>
        <name>D-dopa</name>
        <dbReference type="ChEBI" id="CHEBI:149689"/>
    </ligand>
</feature>
<feature type="binding site" evidence="9">
    <location>
        <begin position="288"/>
        <end position="293"/>
    </location>
    <ligand>
        <name>FAD</name>
        <dbReference type="ChEBI" id="CHEBI:57692"/>
    </ligand>
</feature>
<dbReference type="GO" id="GO:0005737">
    <property type="term" value="C:cytoplasm"/>
    <property type="evidence" value="ECO:0007669"/>
    <property type="project" value="TreeGrafter"/>
</dbReference>
<feature type="binding site" evidence="9">
    <location>
        <position position="208"/>
    </location>
    <ligand>
        <name>D-dopa</name>
        <dbReference type="ChEBI" id="CHEBI:149689"/>
    </ligand>
</feature>
<proteinExistence type="inferred from homology"/>
<feature type="binding site" evidence="9">
    <location>
        <position position="289"/>
    </location>
    <ligand>
        <name>D-dopa</name>
        <dbReference type="ChEBI" id="CHEBI:149689"/>
    </ligand>
</feature>
<dbReference type="GO" id="GO:0071949">
    <property type="term" value="F:FAD binding"/>
    <property type="evidence" value="ECO:0007669"/>
    <property type="project" value="InterPro"/>
</dbReference>
<feature type="domain" description="FAD dependent oxidoreductase" evidence="10">
    <location>
        <begin position="2"/>
        <end position="305"/>
    </location>
</feature>
<comment type="cofactor">
    <cofactor evidence="1 9">
        <name>FAD</name>
        <dbReference type="ChEBI" id="CHEBI:57692"/>
    </cofactor>
</comment>
<dbReference type="GO" id="GO:0003884">
    <property type="term" value="F:D-amino-acid oxidase activity"/>
    <property type="evidence" value="ECO:0007669"/>
    <property type="project" value="UniProtKB-EC"/>
</dbReference>
<dbReference type="InterPro" id="IPR006076">
    <property type="entry name" value="FAD-dep_OxRdtase"/>
</dbReference>
<dbReference type="Gene3D" id="3.40.50.720">
    <property type="entry name" value="NAD(P)-binding Rossmann-like Domain"/>
    <property type="match status" value="1"/>
</dbReference>
<keyword evidence="3" id="KW-0285">Flavoprotein</keyword>
<dbReference type="PANTHER" id="PTHR11530">
    <property type="entry name" value="D-AMINO ACID OXIDASE"/>
    <property type="match status" value="1"/>
</dbReference>
<keyword evidence="12" id="KW-1185">Reference proteome</keyword>
<evidence type="ECO:0000313" key="12">
    <source>
        <dbReference type="Proteomes" id="UP000607311"/>
    </source>
</evidence>
<keyword evidence="4 9" id="KW-0274">FAD</keyword>
<evidence type="ECO:0000259" key="10">
    <source>
        <dbReference type="Pfam" id="PF01266"/>
    </source>
</evidence>
<dbReference type="Proteomes" id="UP000607311">
    <property type="component" value="Unassembled WGS sequence"/>
</dbReference>
<dbReference type="SUPFAM" id="SSF54373">
    <property type="entry name" value="FAD-linked reductases, C-terminal domain"/>
    <property type="match status" value="1"/>
</dbReference>
<reference evidence="11" key="1">
    <citation type="submission" date="2021-01" db="EMBL/GenBank/DDBJ databases">
        <title>Whole genome shotgun sequence of Verrucosispora sediminis NBRC 107745.</title>
        <authorList>
            <person name="Komaki H."/>
            <person name="Tamura T."/>
        </authorList>
    </citation>
    <scope>NUCLEOTIDE SEQUENCE</scope>
    <source>
        <strain evidence="11">NBRC 107745</strain>
    </source>
</reference>
<evidence type="ECO:0000256" key="5">
    <source>
        <dbReference type="ARBA" id="ARBA00023002"/>
    </source>
</evidence>
<evidence type="ECO:0000256" key="9">
    <source>
        <dbReference type="PIRSR" id="PIRSR000189-1"/>
    </source>
</evidence>